<reference evidence="2" key="1">
    <citation type="submission" date="2023-06" db="EMBL/GenBank/DDBJ databases">
        <title>Conoideocrella luteorostrata (Hypocreales: Clavicipitaceae), a potential biocontrol fungus for elongate hemlock scale in United States Christmas tree production areas.</title>
        <authorList>
            <person name="Barrett H."/>
            <person name="Lovett B."/>
            <person name="Macias A.M."/>
            <person name="Stajich J.E."/>
            <person name="Kasson M.T."/>
        </authorList>
    </citation>
    <scope>NUCLEOTIDE SEQUENCE</scope>
    <source>
        <strain evidence="2">ARSEF 14590</strain>
    </source>
</reference>
<keyword evidence="1" id="KW-0175">Coiled coil</keyword>
<dbReference type="InterPro" id="IPR011009">
    <property type="entry name" value="Kinase-like_dom_sf"/>
</dbReference>
<evidence type="ECO:0000256" key="1">
    <source>
        <dbReference type="SAM" id="Coils"/>
    </source>
</evidence>
<dbReference type="AlphaFoldDB" id="A0AAJ0CKI3"/>
<keyword evidence="3" id="KW-1185">Reference proteome</keyword>
<evidence type="ECO:0000313" key="2">
    <source>
        <dbReference type="EMBL" id="KAK2594669.1"/>
    </source>
</evidence>
<organism evidence="2 3">
    <name type="scientific">Conoideocrella luteorostrata</name>
    <dbReference type="NCBI Taxonomy" id="1105319"/>
    <lineage>
        <taxon>Eukaryota</taxon>
        <taxon>Fungi</taxon>
        <taxon>Dikarya</taxon>
        <taxon>Ascomycota</taxon>
        <taxon>Pezizomycotina</taxon>
        <taxon>Sordariomycetes</taxon>
        <taxon>Hypocreomycetidae</taxon>
        <taxon>Hypocreales</taxon>
        <taxon>Clavicipitaceae</taxon>
        <taxon>Conoideocrella</taxon>
    </lineage>
</organism>
<sequence>MSGTNSNVQLLTLLVDSNDEDDSEYRFLVDGKHVKYITVAPGALPRDHRTFAPVLIPMLPPFPRGDWNEGHISKEPATGQLFFARHEKVDLDGIAHTWHPTRIDFLELKKLHRLRQNIQRVSHPLFDIPVIFKFAEFPWQIPYFETETIAYEWIKDKDIGPKFLGHVTEAGRVIGWVMEDLNGARTAEPGDLAPCQEILGKLHALGIKHGDINRFNFLVQGDKALLIDFEAAEKCNSVEELEAEYKLLEQSLNDASFLGGVGPVVISEQMPE</sequence>
<dbReference type="EMBL" id="JASWJB010000160">
    <property type="protein sequence ID" value="KAK2594669.1"/>
    <property type="molecule type" value="Genomic_DNA"/>
</dbReference>
<gene>
    <name evidence="2" type="ORF">QQS21_007645</name>
</gene>
<accession>A0AAJ0CKI3</accession>
<feature type="coiled-coil region" evidence="1">
    <location>
        <begin position="231"/>
        <end position="258"/>
    </location>
</feature>
<dbReference type="SUPFAM" id="SSF56112">
    <property type="entry name" value="Protein kinase-like (PK-like)"/>
    <property type="match status" value="1"/>
</dbReference>
<protein>
    <recommendedName>
        <fullName evidence="4">Alpha-galactosidase A</fullName>
    </recommendedName>
</protein>
<evidence type="ECO:0008006" key="4">
    <source>
        <dbReference type="Google" id="ProtNLM"/>
    </source>
</evidence>
<comment type="caution">
    <text evidence="2">The sequence shown here is derived from an EMBL/GenBank/DDBJ whole genome shotgun (WGS) entry which is preliminary data.</text>
</comment>
<dbReference type="Gene3D" id="1.10.510.10">
    <property type="entry name" value="Transferase(Phosphotransferase) domain 1"/>
    <property type="match status" value="1"/>
</dbReference>
<dbReference type="Proteomes" id="UP001251528">
    <property type="component" value="Unassembled WGS sequence"/>
</dbReference>
<proteinExistence type="predicted"/>
<name>A0AAJ0CKI3_9HYPO</name>
<evidence type="ECO:0000313" key="3">
    <source>
        <dbReference type="Proteomes" id="UP001251528"/>
    </source>
</evidence>